<dbReference type="InterPro" id="IPR036167">
    <property type="entry name" value="tRNA_intron_Endo_cat-like_sf"/>
</dbReference>
<dbReference type="InterPro" id="IPR006678">
    <property type="entry name" value="tRNA_intron_Endonuc_N"/>
</dbReference>
<dbReference type="PANTHER" id="PTHR21227">
    <property type="entry name" value="TRNA-SPLICING ENDONUCLEASE SUBUNIT SEN2"/>
    <property type="match status" value="1"/>
</dbReference>
<reference evidence="3" key="1">
    <citation type="submission" date="2019-08" db="EMBL/GenBank/DDBJ databases">
        <authorList>
            <person name="Kucharzyk K."/>
            <person name="Murdoch R.W."/>
            <person name="Higgins S."/>
            <person name="Loffler F."/>
        </authorList>
    </citation>
    <scope>NUCLEOTIDE SEQUENCE</scope>
</reference>
<dbReference type="NCBIfam" id="NF006796">
    <property type="entry name" value="PRK09300.1-4"/>
    <property type="match status" value="1"/>
</dbReference>
<evidence type="ECO:0000313" key="3">
    <source>
        <dbReference type="EMBL" id="MPL74565.1"/>
    </source>
</evidence>
<evidence type="ECO:0000259" key="2">
    <source>
        <dbReference type="Pfam" id="PF02778"/>
    </source>
</evidence>
<gene>
    <name evidence="3" type="ORF">SDC9_20380</name>
</gene>
<dbReference type="AlphaFoldDB" id="A0A644U6K3"/>
<dbReference type="CDD" id="cd22363">
    <property type="entry name" value="tRNA-intron_lyase_C"/>
    <property type="match status" value="2"/>
</dbReference>
<dbReference type="Gene3D" id="3.40.1350.10">
    <property type="match status" value="1"/>
</dbReference>
<organism evidence="3">
    <name type="scientific">bioreactor metagenome</name>
    <dbReference type="NCBI Taxonomy" id="1076179"/>
    <lineage>
        <taxon>unclassified sequences</taxon>
        <taxon>metagenomes</taxon>
        <taxon>ecological metagenomes</taxon>
    </lineage>
</organism>
<dbReference type="InterPro" id="IPR006677">
    <property type="entry name" value="tRNA_intron_Endonuc_cat-like"/>
</dbReference>
<evidence type="ECO:0000259" key="1">
    <source>
        <dbReference type="Pfam" id="PF01974"/>
    </source>
</evidence>
<name>A0A644U6K3_9ZZZZ</name>
<dbReference type="GO" id="GO:0005634">
    <property type="term" value="C:nucleus"/>
    <property type="evidence" value="ECO:0007669"/>
    <property type="project" value="UniProtKB-ARBA"/>
</dbReference>
<feature type="domain" description="tRNA intron endonuclease N-terminal" evidence="2">
    <location>
        <begin position="195"/>
        <end position="238"/>
    </location>
</feature>
<dbReference type="GO" id="GO:0005737">
    <property type="term" value="C:cytoplasm"/>
    <property type="evidence" value="ECO:0007669"/>
    <property type="project" value="TreeGrafter"/>
</dbReference>
<dbReference type="NCBIfam" id="TIGR00324">
    <property type="entry name" value="endA"/>
    <property type="match status" value="1"/>
</dbReference>
<dbReference type="GO" id="GO:0000213">
    <property type="term" value="F:tRNA-intron lyase activity"/>
    <property type="evidence" value="ECO:0007669"/>
    <property type="project" value="InterPro"/>
</dbReference>
<dbReference type="GO" id="GO:0006388">
    <property type="term" value="P:tRNA splicing, via endonucleolytic cleavage and ligation"/>
    <property type="evidence" value="ECO:0007669"/>
    <property type="project" value="InterPro"/>
</dbReference>
<proteinExistence type="predicted"/>
<feature type="domain" description="tRNA intron endonuclease catalytic" evidence="1">
    <location>
        <begin position="257"/>
        <end position="336"/>
    </location>
</feature>
<dbReference type="Gene3D" id="3.40.1350.150">
    <property type="match status" value="1"/>
</dbReference>
<dbReference type="InterPro" id="IPR011856">
    <property type="entry name" value="tRNA_endonuc-like_dom_sf"/>
</dbReference>
<dbReference type="InterPro" id="IPR006676">
    <property type="entry name" value="tRNA_splic"/>
</dbReference>
<feature type="domain" description="tRNA intron endonuclease N-terminal" evidence="2">
    <location>
        <begin position="11"/>
        <end position="70"/>
    </location>
</feature>
<accession>A0A644U6K3</accession>
<dbReference type="InterPro" id="IPR036740">
    <property type="entry name" value="tRNA_intron_Endonuc_N_sf"/>
</dbReference>
<dbReference type="PANTHER" id="PTHR21227:SF0">
    <property type="entry name" value="TRNA-SPLICING ENDONUCLEASE SUBUNIT SEN2"/>
    <property type="match status" value="1"/>
</dbReference>
<dbReference type="SUPFAM" id="SSF55267">
    <property type="entry name" value="tRNA-intron endonuclease N-terminal domain-like"/>
    <property type="match status" value="1"/>
</dbReference>
<dbReference type="SUPFAM" id="SSF53032">
    <property type="entry name" value="tRNA-intron endonuclease catalytic domain-like"/>
    <property type="match status" value="2"/>
</dbReference>
<dbReference type="GO" id="GO:0003676">
    <property type="term" value="F:nucleic acid binding"/>
    <property type="evidence" value="ECO:0007669"/>
    <property type="project" value="InterPro"/>
</dbReference>
<feature type="domain" description="tRNA intron endonuclease catalytic" evidence="1">
    <location>
        <begin position="80"/>
        <end position="163"/>
    </location>
</feature>
<comment type="caution">
    <text evidence="3">The sequence shown here is derived from an EMBL/GenBank/DDBJ whole genome shotgun (WGS) entry which is preliminary data.</text>
</comment>
<sequence length="346" mass="38899">MIIENKPYPRVKAEFDGTQVIAPSEAISLYEQSGYGRPDKSGTLRLDPKEALYLMARGKIEIPGLSFDQLLAECAKTPGFLRNFVVYRDIRERGYVVTTGPQDFRVFPRGLRPGKGQSRYLMRVLSERDMVDLAAIISDAVTSANMRKQFVLAVLDDEHELTYYEIRIGKPKAAERSPLPSGIRANIAGIPSYVIEEGDSSAEVLKNLWLGTMLDGTRLFLSPLETAWLLETGCLETIPFMTAEEYISLAASADGEFMDKLTLYRYLKDLGFFPRSGYKYGHHFRVYTQSGKHSEMLAHAVPFGTLMSMSTISRSVRLAHSVRKKMLFASISGTEITEVEFARMKM</sequence>
<dbReference type="EMBL" id="VSSQ01000081">
    <property type="protein sequence ID" value="MPL74565.1"/>
    <property type="molecule type" value="Genomic_DNA"/>
</dbReference>
<dbReference type="Pfam" id="PF01974">
    <property type="entry name" value="tRNA_int_endo"/>
    <property type="match status" value="2"/>
</dbReference>
<protein>
    <submittedName>
        <fullName evidence="3">Uncharacterized protein</fullName>
    </submittedName>
</protein>
<dbReference type="Pfam" id="PF02778">
    <property type="entry name" value="tRNA_int_endo_N"/>
    <property type="match status" value="2"/>
</dbReference>